<feature type="region of interest" description="Disordered" evidence="1">
    <location>
        <begin position="102"/>
        <end position="129"/>
    </location>
</feature>
<sequence>MEYEHTSVSPWLLYRIYSVLPKIFSSLGAAGLTDIEHAIIYYYTYLIPLWTRCSRLPGRRYGISAAEVLELAGNAARDNKKTRINLDIFSSRYVNDEELNKLPWRDDRPGRRTAEHSGGIAAEEDRKKA</sequence>
<evidence type="ECO:0000313" key="3">
    <source>
        <dbReference type="Proteomes" id="UP000299102"/>
    </source>
</evidence>
<dbReference type="SUPFAM" id="SSF47113">
    <property type="entry name" value="Histone-fold"/>
    <property type="match status" value="1"/>
</dbReference>
<dbReference type="AlphaFoldDB" id="A0A4C2A4N8"/>
<organism evidence="2 3">
    <name type="scientific">Eumeta variegata</name>
    <name type="common">Bagworm moth</name>
    <name type="synonym">Eumeta japonica</name>
    <dbReference type="NCBI Taxonomy" id="151549"/>
    <lineage>
        <taxon>Eukaryota</taxon>
        <taxon>Metazoa</taxon>
        <taxon>Ecdysozoa</taxon>
        <taxon>Arthropoda</taxon>
        <taxon>Hexapoda</taxon>
        <taxon>Insecta</taxon>
        <taxon>Pterygota</taxon>
        <taxon>Neoptera</taxon>
        <taxon>Endopterygota</taxon>
        <taxon>Lepidoptera</taxon>
        <taxon>Glossata</taxon>
        <taxon>Ditrysia</taxon>
        <taxon>Tineoidea</taxon>
        <taxon>Psychidae</taxon>
        <taxon>Oiketicinae</taxon>
        <taxon>Eumeta</taxon>
    </lineage>
</organism>
<reference evidence="2 3" key="1">
    <citation type="journal article" date="2019" name="Commun. Biol.">
        <title>The bagworm genome reveals a unique fibroin gene that provides high tensile strength.</title>
        <authorList>
            <person name="Kono N."/>
            <person name="Nakamura H."/>
            <person name="Ohtoshi R."/>
            <person name="Tomita M."/>
            <person name="Numata K."/>
            <person name="Arakawa K."/>
        </authorList>
    </citation>
    <scope>NUCLEOTIDE SEQUENCE [LARGE SCALE GENOMIC DNA]</scope>
</reference>
<dbReference type="Gene3D" id="1.10.20.10">
    <property type="entry name" value="Histone, subunit A"/>
    <property type="match status" value="1"/>
</dbReference>
<dbReference type="Proteomes" id="UP000299102">
    <property type="component" value="Unassembled WGS sequence"/>
</dbReference>
<accession>A0A4C2A4N8</accession>
<gene>
    <name evidence="2" type="ORF">EVAR_83551_1</name>
</gene>
<dbReference type="GO" id="GO:0046982">
    <property type="term" value="F:protein heterodimerization activity"/>
    <property type="evidence" value="ECO:0007669"/>
    <property type="project" value="InterPro"/>
</dbReference>
<comment type="caution">
    <text evidence="2">The sequence shown here is derived from an EMBL/GenBank/DDBJ whole genome shotgun (WGS) entry which is preliminary data.</text>
</comment>
<name>A0A4C2A4N8_EUMVA</name>
<evidence type="ECO:0000313" key="2">
    <source>
        <dbReference type="EMBL" id="GBP95911.1"/>
    </source>
</evidence>
<dbReference type="InterPro" id="IPR009072">
    <property type="entry name" value="Histone-fold"/>
</dbReference>
<feature type="compositionally biased region" description="Basic and acidic residues" evidence="1">
    <location>
        <begin position="102"/>
        <end position="115"/>
    </location>
</feature>
<proteinExistence type="predicted"/>
<protein>
    <submittedName>
        <fullName evidence="2">Histone H2A</fullName>
    </submittedName>
</protein>
<dbReference type="EMBL" id="BGZK01002699">
    <property type="protein sequence ID" value="GBP95911.1"/>
    <property type="molecule type" value="Genomic_DNA"/>
</dbReference>
<evidence type="ECO:0000256" key="1">
    <source>
        <dbReference type="SAM" id="MobiDB-lite"/>
    </source>
</evidence>
<keyword evidence="3" id="KW-1185">Reference proteome</keyword>